<reference evidence="11" key="1">
    <citation type="journal article" date="2014" name="Genome Announc.">
        <title>De novo whole-genome sequence and genome annotation of Lichtheimia ramosa.</title>
        <authorList>
            <person name="Linde J."/>
            <person name="Schwartze V."/>
            <person name="Binder U."/>
            <person name="Lass-Florl C."/>
            <person name="Voigt K."/>
            <person name="Horn F."/>
        </authorList>
    </citation>
    <scope>NUCLEOTIDE SEQUENCE</scope>
    <source>
        <strain evidence="11">JMRC FSU:6197</strain>
    </source>
</reference>
<dbReference type="Pfam" id="PF13639">
    <property type="entry name" value="zf-RING_2"/>
    <property type="match status" value="1"/>
</dbReference>
<dbReference type="InterPro" id="IPR013083">
    <property type="entry name" value="Znf_RING/FYVE/PHD"/>
</dbReference>
<dbReference type="GO" id="GO:0008270">
    <property type="term" value="F:zinc ion binding"/>
    <property type="evidence" value="ECO:0007669"/>
    <property type="project" value="UniProtKB-KW"/>
</dbReference>
<evidence type="ECO:0000259" key="10">
    <source>
        <dbReference type="PROSITE" id="PS50089"/>
    </source>
</evidence>
<dbReference type="Gene3D" id="3.30.40.10">
    <property type="entry name" value="Zinc/RING finger domain, C3HC4 (zinc finger)"/>
    <property type="match status" value="1"/>
</dbReference>
<dbReference type="SUPFAM" id="SSF57850">
    <property type="entry name" value="RING/U-box"/>
    <property type="match status" value="1"/>
</dbReference>
<feature type="compositionally biased region" description="Polar residues" evidence="9">
    <location>
        <begin position="196"/>
        <end position="208"/>
    </location>
</feature>
<feature type="compositionally biased region" description="Low complexity" evidence="9">
    <location>
        <begin position="297"/>
        <end position="311"/>
    </location>
</feature>
<organism evidence="11">
    <name type="scientific">Lichtheimia ramosa</name>
    <dbReference type="NCBI Taxonomy" id="688394"/>
    <lineage>
        <taxon>Eukaryota</taxon>
        <taxon>Fungi</taxon>
        <taxon>Fungi incertae sedis</taxon>
        <taxon>Mucoromycota</taxon>
        <taxon>Mucoromycotina</taxon>
        <taxon>Mucoromycetes</taxon>
        <taxon>Mucorales</taxon>
        <taxon>Lichtheimiaceae</taxon>
        <taxon>Lichtheimia</taxon>
    </lineage>
</organism>
<keyword evidence="6" id="KW-1133">Transmembrane helix</keyword>
<dbReference type="OrthoDB" id="8062037at2759"/>
<evidence type="ECO:0000256" key="3">
    <source>
        <dbReference type="ARBA" id="ARBA00022723"/>
    </source>
</evidence>
<feature type="compositionally biased region" description="Low complexity" evidence="9">
    <location>
        <begin position="91"/>
        <end position="105"/>
    </location>
</feature>
<evidence type="ECO:0000256" key="6">
    <source>
        <dbReference type="ARBA" id="ARBA00022989"/>
    </source>
</evidence>
<evidence type="ECO:0000256" key="4">
    <source>
        <dbReference type="ARBA" id="ARBA00022771"/>
    </source>
</evidence>
<dbReference type="PANTHER" id="PTHR47168">
    <property type="entry name" value="RING ZINC FINGER DOMAIN SUPERFAMILY PROTEIN-RELATED"/>
    <property type="match status" value="1"/>
</dbReference>
<sequence>MGQTPSSIRQDNASTRTLHSTSIHSRHRPLSFFRRLSNRLHTHPSRRFGRYRGGTAAHTSLRTDNVDMAAAGERGELVPPSNVGLRRRHNAALSTSSASTSSSVRRATLAATRAAAAATGPPPPSILPFDSQFMNAAMQQQQQQQPSSSNTSSSAASTASAVSSRSDLSHMLSEIITTAILSSLNSTSSTTRDNESQQQNEQRSDNTSFRYYIQVPIRGSNHEHGDEARVLPIVVIGYRSSSSSSGESPTSMSGMPLHPPPPPFSFHSRPRPRSTVSTSSSLATLQSMPLSVHSNRTAAAQQQQQQQSSQQAPPPPPAPTSTNPTTAPQQQQQQQAGSTSNNDGGQWMIYVLSGQGVSPVLSDNPSYEDLLWLSNIIGPARPVTTTQAAIDAVTPVIPWSDDTKHRAKGTERCLVCLDDFIPKQSVRVLKCAHVFHQECVDRWLCETHNSCPVCRGIPVDG</sequence>
<dbReference type="AlphaFoldDB" id="A0A077WF20"/>
<feature type="compositionally biased region" description="Low complexity" evidence="9">
    <location>
        <begin position="240"/>
        <end position="256"/>
    </location>
</feature>
<keyword evidence="7" id="KW-0472">Membrane</keyword>
<proteinExistence type="predicted"/>
<evidence type="ECO:0000256" key="8">
    <source>
        <dbReference type="PROSITE-ProRule" id="PRU00175"/>
    </source>
</evidence>
<keyword evidence="4 8" id="KW-0863">Zinc-finger</keyword>
<evidence type="ECO:0000256" key="5">
    <source>
        <dbReference type="ARBA" id="ARBA00022833"/>
    </source>
</evidence>
<dbReference type="InterPro" id="IPR051653">
    <property type="entry name" value="E3_ligase_sorting_rcpt"/>
</dbReference>
<dbReference type="EMBL" id="LK023317">
    <property type="protein sequence ID" value="CDS05713.1"/>
    <property type="molecule type" value="Genomic_DNA"/>
</dbReference>
<feature type="region of interest" description="Disordered" evidence="9">
    <location>
        <begin position="185"/>
        <end position="208"/>
    </location>
</feature>
<evidence type="ECO:0000256" key="9">
    <source>
        <dbReference type="SAM" id="MobiDB-lite"/>
    </source>
</evidence>
<dbReference type="InterPro" id="IPR001841">
    <property type="entry name" value="Znf_RING"/>
</dbReference>
<feature type="region of interest" description="Disordered" evidence="9">
    <location>
        <begin position="240"/>
        <end position="342"/>
    </location>
</feature>
<feature type="compositionally biased region" description="Polar residues" evidence="9">
    <location>
        <begin position="1"/>
        <end position="23"/>
    </location>
</feature>
<dbReference type="SMART" id="SM00184">
    <property type="entry name" value="RING"/>
    <property type="match status" value="1"/>
</dbReference>
<dbReference type="PROSITE" id="PS50089">
    <property type="entry name" value="ZF_RING_2"/>
    <property type="match status" value="1"/>
</dbReference>
<gene>
    <name evidence="11" type="ORF">LRAMOSA08241</name>
</gene>
<feature type="region of interest" description="Disordered" evidence="9">
    <location>
        <begin position="1"/>
        <end position="29"/>
    </location>
</feature>
<evidence type="ECO:0000256" key="7">
    <source>
        <dbReference type="ARBA" id="ARBA00023136"/>
    </source>
</evidence>
<evidence type="ECO:0000313" key="11">
    <source>
        <dbReference type="EMBL" id="CDS05713.1"/>
    </source>
</evidence>
<keyword evidence="5" id="KW-0862">Zinc</keyword>
<dbReference type="GO" id="GO:0016020">
    <property type="term" value="C:membrane"/>
    <property type="evidence" value="ECO:0007669"/>
    <property type="project" value="UniProtKB-SubCell"/>
</dbReference>
<name>A0A077WF20_9FUNG</name>
<dbReference type="PANTHER" id="PTHR47168:SF1">
    <property type="entry name" value="OS02G0798600 PROTEIN"/>
    <property type="match status" value="1"/>
</dbReference>
<feature type="domain" description="RING-type" evidence="10">
    <location>
        <begin position="413"/>
        <end position="455"/>
    </location>
</feature>
<keyword evidence="3" id="KW-0479">Metal-binding</keyword>
<accession>A0A077WF20</accession>
<evidence type="ECO:0000256" key="1">
    <source>
        <dbReference type="ARBA" id="ARBA00004167"/>
    </source>
</evidence>
<feature type="compositionally biased region" description="Polar residues" evidence="9">
    <location>
        <begin position="282"/>
        <end position="296"/>
    </location>
</feature>
<feature type="compositionally biased region" description="Low complexity" evidence="9">
    <location>
        <begin position="320"/>
        <end position="336"/>
    </location>
</feature>
<keyword evidence="2" id="KW-0812">Transmembrane</keyword>
<evidence type="ECO:0000256" key="2">
    <source>
        <dbReference type="ARBA" id="ARBA00022692"/>
    </source>
</evidence>
<feature type="region of interest" description="Disordered" evidence="9">
    <location>
        <begin position="72"/>
        <end position="105"/>
    </location>
</feature>
<protein>
    <recommendedName>
        <fullName evidence="10">RING-type domain-containing protein</fullName>
    </recommendedName>
</protein>
<feature type="region of interest" description="Disordered" evidence="9">
    <location>
        <begin position="137"/>
        <end position="159"/>
    </location>
</feature>
<comment type="subcellular location">
    <subcellularLocation>
        <location evidence="1">Membrane</location>
        <topology evidence="1">Single-pass membrane protein</topology>
    </subcellularLocation>
</comment>